<evidence type="ECO:0000256" key="2">
    <source>
        <dbReference type="ARBA" id="ARBA00022692"/>
    </source>
</evidence>
<dbReference type="PANTHER" id="PTHR46182:SF2">
    <property type="entry name" value="FI19480P1"/>
    <property type="match status" value="1"/>
</dbReference>
<dbReference type="InterPro" id="IPR000203">
    <property type="entry name" value="GPS"/>
</dbReference>
<dbReference type="InterPro" id="IPR013980">
    <property type="entry name" value="MANSC_dom"/>
</dbReference>
<dbReference type="InterPro" id="IPR036445">
    <property type="entry name" value="GPCR_2_extracell_dom_sf"/>
</dbReference>
<feature type="compositionally biased region" description="Polar residues" evidence="7">
    <location>
        <begin position="994"/>
        <end position="1005"/>
    </location>
</feature>
<feature type="compositionally biased region" description="Basic and acidic residues" evidence="7">
    <location>
        <begin position="1100"/>
        <end position="1109"/>
    </location>
</feature>
<feature type="compositionally biased region" description="Low complexity" evidence="7">
    <location>
        <begin position="1074"/>
        <end position="1084"/>
    </location>
</feature>
<gene>
    <name evidence="12" type="ORF">PLOB_00027244</name>
</gene>
<dbReference type="PROSITE" id="PS50221">
    <property type="entry name" value="GAIN_B"/>
    <property type="match status" value="1"/>
</dbReference>
<feature type="compositionally biased region" description="Polar residues" evidence="7">
    <location>
        <begin position="749"/>
        <end position="762"/>
    </location>
</feature>
<keyword evidence="13" id="KW-1185">Reference proteome</keyword>
<feature type="compositionally biased region" description="Low complexity" evidence="7">
    <location>
        <begin position="1520"/>
        <end position="1534"/>
    </location>
</feature>
<sequence>FLAAGAFSQAQTCQPNQPSFNVTLRAGSASGNFWKLGPVKDVNRCGQLCCQHHKCDLAFSVDNVCYNVECYNKKMCRLKKKNFSRHQVAVTMVTRINKEHQRRTKDRHVNKAVNAHQTVFNKGIDNLSTAGERKDVFNQTQDEDGGSKEFDNKFDSHSFTSLESKDTGVGFELQNSFPTKAVVRLESKLSQDGSEDAESASSGSCRARKILRKVTLRSGLQSGDFSDYGQVSDIEACVRHCCAQKTCDVSLLLKNHCYTLHCHKPELCETIPAHGSKLDPQLAFVVRSVTDDQSNTRIKKKTSSSDRGVCPHGAIFRDVSLKGGKKAGKFQIMARTSDMRTCIQKCCASPSCQVAWLLGDYCYSVACYDKCITIKKGSSDIRSQLTLLTRKSQQTENDKRQDIPGAKGNTDKVFRVFLTLTDQVFRDQLKDIESLEFLNLAEKLQVAVSSVFVNEPSFKTDEVVSFQPSPVVAQLTLAMTAQTSVSKVLKPLIDAVITGQLNSSIDGSPISFKVSNTGFRFLTSNGVNLVCGAEHDYDVSWKLMMFNSTDTVICPRNAQGKTSRFCAGSETLNATWQAPDFSECVSPAYKTLRQETKDLADRAEKKLPFAPVSSGQIISRLEKLVFTDTFREELYKSSLADQRKNMAAKKRKNGKKGSKLHDKPTFLKNTIKGDKKEDPNSVPVTEIPRAPPEILPTTPAHKSKDPNPVWFSAAKTKLFASNPRSSLGSKNLNLPTPTRLFETTPPVRASSTTVSGLPVQNSGNMNRIPTQASLPQQARVLGPTENMNSFSRSQIQSIAQSNAAIESQRKNPGVLNQAQYKSLSAMRNTFQKAQLYQSQNPRLAPGYRRSPNPYELRGYQNWQGNRAAGYQRSWGQGYSPPSYSSEQLDIGRRKRDVDDGSKRQRRQNTVWYNTRQYPSQYNYPAMPGMIPRTNYIPSTNYYPQNNYQNAPNQAAANTYQTGYQRSPYGKSLGMRLSPAAQRRPQTIVVAPGSRSDTQAKASYGTQPGILSGGHPAPVERWPALANIVQKPTQPLRPQNGGKSVSPSVKSNIAVNTNQKPNQNVQIDQTEKTSKVVSPTTSKTSFAHKKQEVSGSKNAGPRKDLSKKLQDLSNPNPRTMTQAITHKRQNITVSPLYSDEKHVVPMFAGDILLSAGVLQLLQKFARLSGSKVTETELKTFVNASSHLLDLKNKQEWINAQKHAEALYKKGINVLEDSSNWDWDESEQLASQDDSFIGPVVLDLVGTVQAYFMKASNSISLNKPLVTKNILLGVHTFGPDNSNPSRPMSFPNYSDPLVANWSSGRDSITLTPSIFDSALLGNSVNVRLLTSRFKTVSQLLPGENDSGLVLNSEILSSTAQPDLVDNLNPPVKIVLSVLNSSLVRFEQQCVAWNSKGSHGAEGGKWSSEGCKLTASNATHTTCECNHMTDFAVLANSKQGMGVGAPHPSAAVPSAGSSKDRSWIGILLGILFLLLFIIVVLLLLFYWRKKRRSQDQESTPRSRSGGLRRSRSLSRSTAKKSRSSSSKSDGAASPASSHSSQFDEMIAARRRRMAQDKQEKARRAREEGHEDEIDDDDLLMKEKAMLFSDYHQPYHFLSKEKDTQAASNRREQPGSSRPSPPRRSRRPAMDQDGSDV</sequence>
<feature type="region of interest" description="Disordered" evidence="7">
    <location>
        <begin position="643"/>
        <end position="707"/>
    </location>
</feature>
<evidence type="ECO:0000256" key="6">
    <source>
        <dbReference type="ARBA" id="ARBA00023180"/>
    </source>
</evidence>
<evidence type="ECO:0000256" key="5">
    <source>
        <dbReference type="ARBA" id="ARBA00023157"/>
    </source>
</evidence>
<feature type="compositionally biased region" description="Basic residues" evidence="7">
    <location>
        <begin position="1503"/>
        <end position="1519"/>
    </location>
</feature>
<feature type="region of interest" description="Disordered" evidence="7">
    <location>
        <begin position="1491"/>
        <end position="1573"/>
    </location>
</feature>
<feature type="compositionally biased region" description="Polar residues" evidence="7">
    <location>
        <begin position="722"/>
        <end position="736"/>
    </location>
</feature>
<evidence type="ECO:0000256" key="4">
    <source>
        <dbReference type="ARBA" id="ARBA00023136"/>
    </source>
</evidence>
<dbReference type="Proteomes" id="UP001159405">
    <property type="component" value="Unassembled WGS sequence"/>
</dbReference>
<evidence type="ECO:0000259" key="11">
    <source>
        <dbReference type="PROSITE" id="PS50227"/>
    </source>
</evidence>
<feature type="region of interest" description="Disordered" evidence="7">
    <location>
        <begin position="722"/>
        <end position="762"/>
    </location>
</feature>
<dbReference type="Pfam" id="PF01825">
    <property type="entry name" value="GPS"/>
    <property type="match status" value="1"/>
</dbReference>
<dbReference type="Gene3D" id="1.25.40.610">
    <property type="match status" value="1"/>
</dbReference>
<dbReference type="PANTHER" id="PTHR46182">
    <property type="entry name" value="FI19480P1"/>
    <property type="match status" value="1"/>
</dbReference>
<evidence type="ECO:0000256" key="1">
    <source>
        <dbReference type="ARBA" id="ARBA00004370"/>
    </source>
</evidence>
<dbReference type="InterPro" id="IPR029865">
    <property type="entry name" value="KIAA0319-like"/>
</dbReference>
<keyword evidence="5" id="KW-1015">Disulfide bond</keyword>
<feature type="compositionally biased region" description="Basic residues" evidence="7">
    <location>
        <begin position="646"/>
        <end position="658"/>
    </location>
</feature>
<dbReference type="InterPro" id="IPR000082">
    <property type="entry name" value="SEA_dom"/>
</dbReference>
<dbReference type="PROSITE" id="PS50227">
    <property type="entry name" value="G_PROTEIN_RECEP_F2_3"/>
    <property type="match status" value="1"/>
</dbReference>
<dbReference type="Pfam" id="PF01390">
    <property type="entry name" value="SEA"/>
    <property type="match status" value="1"/>
</dbReference>
<feature type="domain" description="SEA" evidence="9">
    <location>
        <begin position="410"/>
        <end position="519"/>
    </location>
</feature>
<dbReference type="InterPro" id="IPR057244">
    <property type="entry name" value="GAIN_B"/>
</dbReference>
<proteinExistence type="predicted"/>
<feature type="compositionally biased region" description="Basic and acidic residues" evidence="7">
    <location>
        <begin position="1594"/>
        <end position="1609"/>
    </location>
</feature>
<keyword evidence="4 8" id="KW-0472">Membrane</keyword>
<feature type="domain" description="G-protein coupled receptors family 2 profile 1" evidence="11">
    <location>
        <begin position="531"/>
        <end position="588"/>
    </location>
</feature>
<dbReference type="EMBL" id="CALNXK010000033">
    <property type="protein sequence ID" value="CAH3119202.1"/>
    <property type="molecule type" value="Genomic_DNA"/>
</dbReference>
<feature type="compositionally biased region" description="Polar residues" evidence="7">
    <location>
        <begin position="1053"/>
        <end position="1067"/>
    </location>
</feature>
<evidence type="ECO:0000256" key="7">
    <source>
        <dbReference type="SAM" id="MobiDB-lite"/>
    </source>
</evidence>
<comment type="subcellular location">
    <subcellularLocation>
        <location evidence="1">Membrane</location>
    </subcellularLocation>
</comment>
<evidence type="ECO:0000313" key="12">
    <source>
        <dbReference type="EMBL" id="CAH3119202.1"/>
    </source>
</evidence>
<dbReference type="Gene3D" id="4.10.1240.10">
    <property type="entry name" value="GPCR, family 2, extracellular hormone receptor domain"/>
    <property type="match status" value="1"/>
</dbReference>
<name>A0ABN8NRA4_9CNID</name>
<feature type="transmembrane region" description="Helical" evidence="8">
    <location>
        <begin position="1460"/>
        <end position="1484"/>
    </location>
</feature>
<evidence type="ECO:0000313" key="13">
    <source>
        <dbReference type="Proteomes" id="UP001159405"/>
    </source>
</evidence>
<evidence type="ECO:0000256" key="8">
    <source>
        <dbReference type="SAM" id="Phobius"/>
    </source>
</evidence>
<feature type="compositionally biased region" description="Basic and acidic residues" evidence="7">
    <location>
        <begin position="659"/>
        <end position="679"/>
    </location>
</feature>
<dbReference type="InterPro" id="IPR046338">
    <property type="entry name" value="GAIN_dom_sf"/>
</dbReference>
<evidence type="ECO:0000256" key="3">
    <source>
        <dbReference type="ARBA" id="ARBA00022989"/>
    </source>
</evidence>
<feature type="compositionally biased region" description="Polar residues" evidence="7">
    <location>
        <begin position="873"/>
        <end position="887"/>
    </location>
</feature>
<feature type="region of interest" description="Disordered" evidence="7">
    <location>
        <begin position="871"/>
        <end position="908"/>
    </location>
</feature>
<feature type="region of interest" description="Disordered" evidence="7">
    <location>
        <begin position="1592"/>
        <end position="1633"/>
    </location>
</feature>
<feature type="region of interest" description="Disordered" evidence="7">
    <location>
        <begin position="1053"/>
        <end position="1126"/>
    </location>
</feature>
<keyword evidence="2 8" id="KW-0812">Transmembrane</keyword>
<dbReference type="PROSITE" id="PS50024">
    <property type="entry name" value="SEA"/>
    <property type="match status" value="1"/>
</dbReference>
<keyword evidence="6" id="KW-0325">Glycoprotein</keyword>
<evidence type="ECO:0000259" key="9">
    <source>
        <dbReference type="PROSITE" id="PS50024"/>
    </source>
</evidence>
<comment type="caution">
    <text evidence="12">The sequence shown here is derived from an EMBL/GenBank/DDBJ whole genome shotgun (WGS) entry which is preliminary data.</text>
</comment>
<reference evidence="12 13" key="1">
    <citation type="submission" date="2022-05" db="EMBL/GenBank/DDBJ databases">
        <authorList>
            <consortium name="Genoscope - CEA"/>
            <person name="William W."/>
        </authorList>
    </citation>
    <scope>NUCLEOTIDE SEQUENCE [LARGE SCALE GENOMIC DNA]</scope>
</reference>
<dbReference type="InterPro" id="IPR001879">
    <property type="entry name" value="GPCR_2_extracellular_dom"/>
</dbReference>
<organism evidence="12 13">
    <name type="scientific">Porites lobata</name>
    <dbReference type="NCBI Taxonomy" id="104759"/>
    <lineage>
        <taxon>Eukaryota</taxon>
        <taxon>Metazoa</taxon>
        <taxon>Cnidaria</taxon>
        <taxon>Anthozoa</taxon>
        <taxon>Hexacorallia</taxon>
        <taxon>Scleractinia</taxon>
        <taxon>Fungiina</taxon>
        <taxon>Poritidae</taxon>
        <taxon>Porites</taxon>
    </lineage>
</organism>
<feature type="compositionally biased region" description="Polar residues" evidence="7">
    <location>
        <begin position="1110"/>
        <end position="1126"/>
    </location>
</feature>
<feature type="non-terminal residue" evidence="12">
    <location>
        <position position="1"/>
    </location>
</feature>
<keyword evidence="3 8" id="KW-1133">Transmembrane helix</keyword>
<feature type="domain" description="GAIN-B" evidence="10">
    <location>
        <begin position="1278"/>
        <end position="1438"/>
    </location>
</feature>
<protein>
    <submittedName>
        <fullName evidence="12">Uncharacterized protein</fullName>
    </submittedName>
</protein>
<feature type="compositionally biased region" description="Basic and acidic residues" evidence="7">
    <location>
        <begin position="1550"/>
        <end position="1565"/>
    </location>
</feature>
<accession>A0ABN8NRA4</accession>
<evidence type="ECO:0000259" key="10">
    <source>
        <dbReference type="PROSITE" id="PS50221"/>
    </source>
</evidence>
<dbReference type="SMART" id="SM00303">
    <property type="entry name" value="GPS"/>
    <property type="match status" value="1"/>
</dbReference>
<dbReference type="Gene3D" id="2.60.220.50">
    <property type="match status" value="1"/>
</dbReference>
<feature type="compositionally biased region" description="Basic and acidic residues" evidence="7">
    <location>
        <begin position="889"/>
        <end position="902"/>
    </location>
</feature>
<feature type="region of interest" description="Disordered" evidence="7">
    <location>
        <begin position="992"/>
        <end position="1017"/>
    </location>
</feature>
<feature type="region of interest" description="Disordered" evidence="7">
    <location>
        <begin position="837"/>
        <end position="859"/>
    </location>
</feature>
<dbReference type="Pfam" id="PF23597">
    <property type="entry name" value="KIAA0319_N"/>
    <property type="match status" value="3"/>
</dbReference>